<evidence type="ECO:0000256" key="1">
    <source>
        <dbReference type="SAM" id="MobiDB-lite"/>
    </source>
</evidence>
<reference evidence="2" key="1">
    <citation type="journal article" date="2020" name="Stud. Mycol.">
        <title>101 Dothideomycetes genomes: a test case for predicting lifestyles and emergence of pathogens.</title>
        <authorList>
            <person name="Haridas S."/>
            <person name="Albert R."/>
            <person name="Binder M."/>
            <person name="Bloem J."/>
            <person name="Labutti K."/>
            <person name="Salamov A."/>
            <person name="Andreopoulos B."/>
            <person name="Baker S."/>
            <person name="Barry K."/>
            <person name="Bills G."/>
            <person name="Bluhm B."/>
            <person name="Cannon C."/>
            <person name="Castanera R."/>
            <person name="Culley D."/>
            <person name="Daum C."/>
            <person name="Ezra D."/>
            <person name="Gonzalez J."/>
            <person name="Henrissat B."/>
            <person name="Kuo A."/>
            <person name="Liang C."/>
            <person name="Lipzen A."/>
            <person name="Lutzoni F."/>
            <person name="Magnuson J."/>
            <person name="Mondo S."/>
            <person name="Nolan M."/>
            <person name="Ohm R."/>
            <person name="Pangilinan J."/>
            <person name="Park H.-J."/>
            <person name="Ramirez L."/>
            <person name="Alfaro M."/>
            <person name="Sun H."/>
            <person name="Tritt A."/>
            <person name="Yoshinaga Y."/>
            <person name="Zwiers L.-H."/>
            <person name="Turgeon B."/>
            <person name="Goodwin S."/>
            <person name="Spatafora J."/>
            <person name="Crous P."/>
            <person name="Grigoriev I."/>
        </authorList>
    </citation>
    <scope>NUCLEOTIDE SEQUENCE</scope>
    <source>
        <strain evidence="2">CBS 207.26</strain>
    </source>
</reference>
<keyword evidence="3" id="KW-1185">Reference proteome</keyword>
<proteinExistence type="predicted"/>
<evidence type="ECO:0000313" key="2">
    <source>
        <dbReference type="EMBL" id="KAF2194740.1"/>
    </source>
</evidence>
<evidence type="ECO:0000313" key="3">
    <source>
        <dbReference type="Proteomes" id="UP000800200"/>
    </source>
</evidence>
<dbReference type="Proteomes" id="UP000800200">
    <property type="component" value="Unassembled WGS sequence"/>
</dbReference>
<name>A0A6A6EX89_9PEZI</name>
<dbReference type="EMBL" id="ML994611">
    <property type="protein sequence ID" value="KAF2194740.1"/>
    <property type="molecule type" value="Genomic_DNA"/>
</dbReference>
<organism evidence="2 3">
    <name type="scientific">Zopfia rhizophila CBS 207.26</name>
    <dbReference type="NCBI Taxonomy" id="1314779"/>
    <lineage>
        <taxon>Eukaryota</taxon>
        <taxon>Fungi</taxon>
        <taxon>Dikarya</taxon>
        <taxon>Ascomycota</taxon>
        <taxon>Pezizomycotina</taxon>
        <taxon>Dothideomycetes</taxon>
        <taxon>Dothideomycetes incertae sedis</taxon>
        <taxon>Zopfiaceae</taxon>
        <taxon>Zopfia</taxon>
    </lineage>
</organism>
<feature type="compositionally biased region" description="Polar residues" evidence="1">
    <location>
        <begin position="14"/>
        <end position="23"/>
    </location>
</feature>
<dbReference type="AlphaFoldDB" id="A0A6A6EX89"/>
<gene>
    <name evidence="2" type="ORF">K469DRAFT_744561</name>
</gene>
<accession>A0A6A6EX89</accession>
<protein>
    <submittedName>
        <fullName evidence="2">Uncharacterized protein</fullName>
    </submittedName>
</protein>
<sequence length="178" mass="19816">MTDTDETPEGASPTFVTHFSPPSDNCEEAPSPQENRPGTPFPRDIFASYSSPESPQSSSSEKTIPTTVTPSPHDVSRSTRNIHLHIPATPTKCVTERELAWMHSNNEDVTPIDESPIKPPMSHYSIESICWELARRKHGECSDGCVADERCGEAKEIFTALMSFMYVLDEKHRSSFTC</sequence>
<feature type="compositionally biased region" description="Low complexity" evidence="1">
    <location>
        <begin position="48"/>
        <end position="61"/>
    </location>
</feature>
<feature type="region of interest" description="Disordered" evidence="1">
    <location>
        <begin position="1"/>
        <end position="77"/>
    </location>
</feature>